<sequence>IILLILFVLKFDVVVSAIDPTGKMGLAGIVNDSFPIVMGAILIIVGIAAAATVWVAVALIAVGVGMVASRLYSIWKRNQKATINAPV</sequence>
<comment type="caution">
    <text evidence="2">The sequence shown here is derived from an EMBL/GenBank/DDBJ whole genome shotgun (WGS) entry which is preliminary data.</text>
</comment>
<organism evidence="2">
    <name type="scientific">marine sediment metagenome</name>
    <dbReference type="NCBI Taxonomy" id="412755"/>
    <lineage>
        <taxon>unclassified sequences</taxon>
        <taxon>metagenomes</taxon>
        <taxon>ecological metagenomes</taxon>
    </lineage>
</organism>
<dbReference type="EMBL" id="LAZR01026580">
    <property type="protein sequence ID" value="KKL68279.1"/>
    <property type="molecule type" value="Genomic_DNA"/>
</dbReference>
<keyword evidence="1" id="KW-0472">Membrane</keyword>
<feature type="transmembrane region" description="Helical" evidence="1">
    <location>
        <begin position="41"/>
        <end position="68"/>
    </location>
</feature>
<accession>A0A0F9E2R5</accession>
<name>A0A0F9E2R5_9ZZZZ</name>
<dbReference type="AlphaFoldDB" id="A0A0F9E2R5"/>
<protein>
    <submittedName>
        <fullName evidence="2">Uncharacterized protein</fullName>
    </submittedName>
</protein>
<feature type="non-terminal residue" evidence="2">
    <location>
        <position position="1"/>
    </location>
</feature>
<keyword evidence="1" id="KW-0812">Transmembrane</keyword>
<keyword evidence="1" id="KW-1133">Transmembrane helix</keyword>
<gene>
    <name evidence="2" type="ORF">LCGC14_2126610</name>
</gene>
<proteinExistence type="predicted"/>
<evidence type="ECO:0000313" key="2">
    <source>
        <dbReference type="EMBL" id="KKL68279.1"/>
    </source>
</evidence>
<reference evidence="2" key="1">
    <citation type="journal article" date="2015" name="Nature">
        <title>Complex archaea that bridge the gap between prokaryotes and eukaryotes.</title>
        <authorList>
            <person name="Spang A."/>
            <person name="Saw J.H."/>
            <person name="Jorgensen S.L."/>
            <person name="Zaremba-Niedzwiedzka K."/>
            <person name="Martijn J."/>
            <person name="Lind A.E."/>
            <person name="van Eijk R."/>
            <person name="Schleper C."/>
            <person name="Guy L."/>
            <person name="Ettema T.J."/>
        </authorList>
    </citation>
    <scope>NUCLEOTIDE SEQUENCE</scope>
</reference>
<evidence type="ECO:0000256" key="1">
    <source>
        <dbReference type="SAM" id="Phobius"/>
    </source>
</evidence>